<sequence>MKVTEEEIRPEVVFNEYLKLTAEDTITYFSNAVKVEIDCPSCEGKGNDWVTKYGFNYKLCPDCKTIYVSPRPEMVSFNAYYKDAPSTKFWATTFYRVTEKARREKLWKPKAQMVKDTILSLENSNKFKYIIDIGGGYGVFDEEIKTIMDIDAIVIEPSVHLAEICRNKGLAVVEKFMEEIVFGDLPNGRKCFVSFELFEHLHDPNFFLQTVFQNMNSDDVFVFTTLSGMGIDIQLLGENSKALSPPHHLNFFNPKSVTNLLLKNGFKVISALTPGKLDMDIISKNIEFIDDPYWRNLITYLDEEEMNLVQDKIVELGLSSHMMVTCFKP</sequence>
<dbReference type="EMBL" id="JBBKYA010000002">
    <property type="protein sequence ID" value="MFD3275469.1"/>
    <property type="molecule type" value="Genomic_DNA"/>
</dbReference>
<dbReference type="PANTHER" id="PTHR43861:SF6">
    <property type="entry name" value="METHYLTRANSFERASE TYPE 11"/>
    <property type="match status" value="1"/>
</dbReference>
<dbReference type="PANTHER" id="PTHR43861">
    <property type="entry name" value="TRANS-ACONITATE 2-METHYLTRANSFERASE-RELATED"/>
    <property type="match status" value="1"/>
</dbReference>
<proteinExistence type="predicted"/>
<keyword evidence="1" id="KW-0808">Transferase</keyword>
<dbReference type="SUPFAM" id="SSF53335">
    <property type="entry name" value="S-adenosyl-L-methionine-dependent methyltransferases"/>
    <property type="match status" value="1"/>
</dbReference>
<dbReference type="Pfam" id="PF13489">
    <property type="entry name" value="Methyltransf_23"/>
    <property type="match status" value="1"/>
</dbReference>
<gene>
    <name evidence="1" type="ORF">SKC38_04415</name>
</gene>
<dbReference type="RefSeq" id="WP_377975433.1">
    <property type="nucleotide sequence ID" value="NZ_JBBKYA010000002.1"/>
</dbReference>
<dbReference type="Proteomes" id="UP001598114">
    <property type="component" value="Unassembled WGS sequence"/>
</dbReference>
<comment type="caution">
    <text evidence="1">The sequence shown here is derived from an EMBL/GenBank/DDBJ whole genome shotgun (WGS) entry which is preliminary data.</text>
</comment>
<keyword evidence="1" id="KW-0489">Methyltransferase</keyword>
<accession>A0ABW6CXQ0</accession>
<reference evidence="1 2" key="1">
    <citation type="submission" date="2024-03" db="EMBL/GenBank/DDBJ databases">
        <title>Aquirufa genome sequencing.</title>
        <authorList>
            <person name="Pitt A."/>
            <person name="Hahn M.W."/>
        </authorList>
    </citation>
    <scope>NUCLEOTIDE SEQUENCE [LARGE SCALE GENOMIC DNA]</scope>
    <source>
        <strain evidence="1 2">PLAD-142S6K</strain>
    </source>
</reference>
<organism evidence="1 2">
    <name type="scientific">Aquirufa echingensis</name>
    <dbReference type="NCBI Taxonomy" id="3096516"/>
    <lineage>
        <taxon>Bacteria</taxon>
        <taxon>Pseudomonadati</taxon>
        <taxon>Bacteroidota</taxon>
        <taxon>Cytophagia</taxon>
        <taxon>Cytophagales</taxon>
        <taxon>Flectobacillaceae</taxon>
        <taxon>Aquirufa</taxon>
    </lineage>
</organism>
<dbReference type="GO" id="GO:0032259">
    <property type="term" value="P:methylation"/>
    <property type="evidence" value="ECO:0007669"/>
    <property type="project" value="UniProtKB-KW"/>
</dbReference>
<protein>
    <submittedName>
        <fullName evidence="1">Class I SAM-dependent methyltransferase</fullName>
        <ecNumber evidence="1">2.1.1.-</ecNumber>
    </submittedName>
</protein>
<evidence type="ECO:0000313" key="2">
    <source>
        <dbReference type="Proteomes" id="UP001598114"/>
    </source>
</evidence>
<dbReference type="EC" id="2.1.1.-" evidence="1"/>
<name>A0ABW6CXQ0_9BACT</name>
<dbReference type="Gene3D" id="3.40.50.150">
    <property type="entry name" value="Vaccinia Virus protein VP39"/>
    <property type="match status" value="1"/>
</dbReference>
<dbReference type="GO" id="GO:0008168">
    <property type="term" value="F:methyltransferase activity"/>
    <property type="evidence" value="ECO:0007669"/>
    <property type="project" value="UniProtKB-KW"/>
</dbReference>
<dbReference type="InterPro" id="IPR029063">
    <property type="entry name" value="SAM-dependent_MTases_sf"/>
</dbReference>
<evidence type="ECO:0000313" key="1">
    <source>
        <dbReference type="EMBL" id="MFD3275469.1"/>
    </source>
</evidence>
<keyword evidence="2" id="KW-1185">Reference proteome</keyword>